<dbReference type="InterPro" id="IPR004358">
    <property type="entry name" value="Sig_transdc_His_kin-like_C"/>
</dbReference>
<name>A0ABW6K576_9BACI</name>
<evidence type="ECO:0000256" key="5">
    <source>
        <dbReference type="ARBA" id="ARBA00022741"/>
    </source>
</evidence>
<keyword evidence="8" id="KW-0902">Two-component regulatory system</keyword>
<keyword evidence="7" id="KW-0067">ATP-binding</keyword>
<dbReference type="PRINTS" id="PR00344">
    <property type="entry name" value="BCTRLSENSOR"/>
</dbReference>
<evidence type="ECO:0000313" key="11">
    <source>
        <dbReference type="Proteomes" id="UP001601059"/>
    </source>
</evidence>
<evidence type="ECO:0000256" key="4">
    <source>
        <dbReference type="ARBA" id="ARBA00022679"/>
    </source>
</evidence>
<dbReference type="Pfam" id="PF00512">
    <property type="entry name" value="HisKA"/>
    <property type="match status" value="1"/>
</dbReference>
<evidence type="ECO:0000259" key="9">
    <source>
        <dbReference type="PROSITE" id="PS50109"/>
    </source>
</evidence>
<dbReference type="PANTHER" id="PTHR43065:SF10">
    <property type="entry name" value="PEROXIDE STRESS-ACTIVATED HISTIDINE KINASE MAK3"/>
    <property type="match status" value="1"/>
</dbReference>
<feature type="domain" description="Histidine kinase" evidence="9">
    <location>
        <begin position="125"/>
        <end position="332"/>
    </location>
</feature>
<dbReference type="CDD" id="cd00082">
    <property type="entry name" value="HisKA"/>
    <property type="match status" value="1"/>
</dbReference>
<evidence type="ECO:0000313" key="10">
    <source>
        <dbReference type="EMBL" id="MFE8699319.1"/>
    </source>
</evidence>
<dbReference type="Gene3D" id="1.10.287.130">
    <property type="match status" value="1"/>
</dbReference>
<dbReference type="InterPro" id="IPR036890">
    <property type="entry name" value="HATPase_C_sf"/>
</dbReference>
<dbReference type="GO" id="GO:0016301">
    <property type="term" value="F:kinase activity"/>
    <property type="evidence" value="ECO:0007669"/>
    <property type="project" value="UniProtKB-KW"/>
</dbReference>
<dbReference type="SMART" id="SM00388">
    <property type="entry name" value="HisKA"/>
    <property type="match status" value="1"/>
</dbReference>
<dbReference type="Gene3D" id="3.30.565.10">
    <property type="entry name" value="Histidine kinase-like ATPase, C-terminal domain"/>
    <property type="match status" value="1"/>
</dbReference>
<sequence length="338" mass="38397">MSIHIYKKLPFPYFCLNQDLHIDHSSVEEAHSFSFTRFLSSSSFDEFKSFLLNLECESSRLFELKLNGINSIPYEIYKVIEKDQIHLFCIPVNIKPIKDPTNQPEKFNKIKNYCSSEEVMNLATNIAHEVKNSLTSVKGFIQLSKPYLSEIHKDQYTDVALEEIDRANEILYQLLDLSKPYKTRKKKTSLNKMVKDVSLLYESEATLKMVSLKTQLTNKNPYIMVDEKQLKQVLINLVKNAVESITGGHGEVTLSTEVTNDCATIFVRDNGCGIRTENIHQLFNPYFTTKPTGTGVGLAICKKLIDANGGVISVESFDCNGTTFKIQIPILNNQILYA</sequence>
<keyword evidence="5" id="KW-0547">Nucleotide-binding</keyword>
<dbReference type="SMART" id="SM00387">
    <property type="entry name" value="HATPase_c"/>
    <property type="match status" value="1"/>
</dbReference>
<evidence type="ECO:0000256" key="7">
    <source>
        <dbReference type="ARBA" id="ARBA00022840"/>
    </source>
</evidence>
<dbReference type="InterPro" id="IPR003594">
    <property type="entry name" value="HATPase_dom"/>
</dbReference>
<dbReference type="InterPro" id="IPR005467">
    <property type="entry name" value="His_kinase_dom"/>
</dbReference>
<dbReference type="Proteomes" id="UP001601059">
    <property type="component" value="Unassembled WGS sequence"/>
</dbReference>
<proteinExistence type="predicted"/>
<reference evidence="10 11" key="1">
    <citation type="submission" date="2024-08" db="EMBL/GenBank/DDBJ databases">
        <title>Two novel Cytobacillus novel species.</title>
        <authorList>
            <person name="Liu G."/>
        </authorList>
    </citation>
    <scope>NUCLEOTIDE SEQUENCE [LARGE SCALE GENOMIC DNA]</scope>
    <source>
        <strain evidence="10 11">FJAT-54145</strain>
    </source>
</reference>
<keyword evidence="6 10" id="KW-0418">Kinase</keyword>
<evidence type="ECO:0000256" key="6">
    <source>
        <dbReference type="ARBA" id="ARBA00022777"/>
    </source>
</evidence>
<dbReference type="InterPro" id="IPR003661">
    <property type="entry name" value="HisK_dim/P_dom"/>
</dbReference>
<dbReference type="SUPFAM" id="SSF47384">
    <property type="entry name" value="Homodimeric domain of signal transducing histidine kinase"/>
    <property type="match status" value="1"/>
</dbReference>
<dbReference type="EMBL" id="JBIACK010000001">
    <property type="protein sequence ID" value="MFE8699319.1"/>
    <property type="molecule type" value="Genomic_DNA"/>
</dbReference>
<dbReference type="SUPFAM" id="SSF55874">
    <property type="entry name" value="ATPase domain of HSP90 chaperone/DNA topoisomerase II/histidine kinase"/>
    <property type="match status" value="1"/>
</dbReference>
<evidence type="ECO:0000256" key="2">
    <source>
        <dbReference type="ARBA" id="ARBA00012438"/>
    </source>
</evidence>
<protein>
    <recommendedName>
        <fullName evidence="2">histidine kinase</fullName>
        <ecNumber evidence="2">2.7.13.3</ecNumber>
    </recommendedName>
</protein>
<dbReference type="PANTHER" id="PTHR43065">
    <property type="entry name" value="SENSOR HISTIDINE KINASE"/>
    <property type="match status" value="1"/>
</dbReference>
<dbReference type="Pfam" id="PF02518">
    <property type="entry name" value="HATPase_c"/>
    <property type="match status" value="1"/>
</dbReference>
<evidence type="ECO:0000256" key="8">
    <source>
        <dbReference type="ARBA" id="ARBA00023012"/>
    </source>
</evidence>
<evidence type="ECO:0000256" key="1">
    <source>
        <dbReference type="ARBA" id="ARBA00000085"/>
    </source>
</evidence>
<comment type="caution">
    <text evidence="10">The sequence shown here is derived from an EMBL/GenBank/DDBJ whole genome shotgun (WGS) entry which is preliminary data.</text>
</comment>
<dbReference type="RefSeq" id="WP_389357424.1">
    <property type="nucleotide sequence ID" value="NZ_JBIACK010000001.1"/>
</dbReference>
<comment type="catalytic activity">
    <reaction evidence="1">
        <text>ATP + protein L-histidine = ADP + protein N-phospho-L-histidine.</text>
        <dbReference type="EC" id="2.7.13.3"/>
    </reaction>
</comment>
<organism evidence="10 11">
    <name type="scientific">Cytobacillus spartinae</name>
    <dbReference type="NCBI Taxonomy" id="3299023"/>
    <lineage>
        <taxon>Bacteria</taxon>
        <taxon>Bacillati</taxon>
        <taxon>Bacillota</taxon>
        <taxon>Bacilli</taxon>
        <taxon>Bacillales</taxon>
        <taxon>Bacillaceae</taxon>
        <taxon>Cytobacillus</taxon>
    </lineage>
</organism>
<dbReference type="EC" id="2.7.13.3" evidence="2"/>
<dbReference type="PROSITE" id="PS50109">
    <property type="entry name" value="HIS_KIN"/>
    <property type="match status" value="1"/>
</dbReference>
<keyword evidence="4" id="KW-0808">Transferase</keyword>
<evidence type="ECO:0000256" key="3">
    <source>
        <dbReference type="ARBA" id="ARBA00022553"/>
    </source>
</evidence>
<keyword evidence="11" id="KW-1185">Reference proteome</keyword>
<gene>
    <name evidence="10" type="ORF">ACFYKX_01650</name>
</gene>
<dbReference type="InterPro" id="IPR036097">
    <property type="entry name" value="HisK_dim/P_sf"/>
</dbReference>
<accession>A0ABW6K576</accession>
<keyword evidence="3" id="KW-0597">Phosphoprotein</keyword>